<organism evidence="2 3">
    <name type="scientific">Gluconobacter thailandicus</name>
    <dbReference type="NCBI Taxonomy" id="257438"/>
    <lineage>
        <taxon>Bacteria</taxon>
        <taxon>Pseudomonadati</taxon>
        <taxon>Pseudomonadota</taxon>
        <taxon>Alphaproteobacteria</taxon>
        <taxon>Acetobacterales</taxon>
        <taxon>Acetobacteraceae</taxon>
        <taxon>Gluconobacter</taxon>
    </lineage>
</organism>
<protein>
    <recommendedName>
        <fullName evidence="1">5-oxoprolinase subunit A</fullName>
        <shortName evidence="1">5-OPase subunit A</shortName>
        <ecNumber evidence="1">3.5.2.9</ecNumber>
    </recommendedName>
    <alternativeName>
        <fullName evidence="1">5-oxoprolinase (ATP-hydrolyzing) subunit A</fullName>
    </alternativeName>
</protein>
<dbReference type="SUPFAM" id="SSF88713">
    <property type="entry name" value="Glycoside hydrolase/deacetylase"/>
    <property type="match status" value="1"/>
</dbReference>
<dbReference type="InterPro" id="IPR011330">
    <property type="entry name" value="Glyco_hydro/deAcase_b/a-brl"/>
</dbReference>
<dbReference type="Proteomes" id="UP000323560">
    <property type="component" value="Chromosome"/>
</dbReference>
<dbReference type="PANTHER" id="PTHR30292">
    <property type="entry name" value="UNCHARACTERIZED PROTEIN YBGL-RELATED"/>
    <property type="match status" value="1"/>
</dbReference>
<accession>A0AAP9JIZ7</accession>
<keyword evidence="1" id="KW-0547">Nucleotide-binding</keyword>
<dbReference type="NCBIfam" id="NF003816">
    <property type="entry name" value="PRK05406.1-5"/>
    <property type="match status" value="1"/>
</dbReference>
<comment type="subunit">
    <text evidence="1">Forms a complex composed of PxpA, PxpB and PxpC.</text>
</comment>
<dbReference type="KEGG" id="gti:FXF46_12330"/>
<sequence length="255" mass="27715">MNDKIVVDLNADLGESFGQFKIGNDDALLNIVTSANVACGFHGGDPEVMASTFASAKKKGVAIGAHPGFPDLWGFGRRVMPFSHDEIERILSYQIGAAQALARYAGHRISYVKTHGALGNMFERDPAVATAILNAVERTAPELPLMAISRSHLERLGRERGMTILSEIFADRAYTEDGKLVPRSEGGAVLHDPVFAAERMVRMVKAGAVETRTGKMLPAWIDTICVHGDNPESLDVARKVREALETEGVQLQSRF</sequence>
<dbReference type="HAMAP" id="MF_00691">
    <property type="entry name" value="PxpA"/>
    <property type="match status" value="1"/>
</dbReference>
<comment type="catalytic activity">
    <reaction evidence="1">
        <text>5-oxo-L-proline + ATP + 2 H2O = L-glutamate + ADP + phosphate + H(+)</text>
        <dbReference type="Rhea" id="RHEA:10348"/>
        <dbReference type="ChEBI" id="CHEBI:15377"/>
        <dbReference type="ChEBI" id="CHEBI:15378"/>
        <dbReference type="ChEBI" id="CHEBI:29985"/>
        <dbReference type="ChEBI" id="CHEBI:30616"/>
        <dbReference type="ChEBI" id="CHEBI:43474"/>
        <dbReference type="ChEBI" id="CHEBI:58402"/>
        <dbReference type="ChEBI" id="CHEBI:456216"/>
        <dbReference type="EC" id="3.5.2.9"/>
    </reaction>
</comment>
<dbReference type="PANTHER" id="PTHR30292:SF0">
    <property type="entry name" value="5-OXOPROLINASE SUBUNIT A"/>
    <property type="match status" value="1"/>
</dbReference>
<dbReference type="RefSeq" id="WP_148620705.1">
    <property type="nucleotide sequence ID" value="NZ_CP043043.1"/>
</dbReference>
<dbReference type="AlphaFoldDB" id="A0AAP9JIZ7"/>
<dbReference type="GO" id="GO:0005975">
    <property type="term" value="P:carbohydrate metabolic process"/>
    <property type="evidence" value="ECO:0007669"/>
    <property type="project" value="InterPro"/>
</dbReference>
<reference evidence="2 3" key="1">
    <citation type="submission" date="2019-08" db="EMBL/GenBank/DDBJ databases">
        <title>Gluconobacter frateurii HD924 genome.</title>
        <authorList>
            <person name="Liu Y."/>
            <person name="Zhang P."/>
        </authorList>
    </citation>
    <scope>NUCLEOTIDE SEQUENCE [LARGE SCALE GENOMIC DNA]</scope>
    <source>
        <strain evidence="2 3">HD924</strain>
    </source>
</reference>
<evidence type="ECO:0000313" key="2">
    <source>
        <dbReference type="EMBL" id="QEH96964.1"/>
    </source>
</evidence>
<gene>
    <name evidence="1" type="primary">pxpA</name>
    <name evidence="2" type="ORF">FXF46_12330</name>
</gene>
<dbReference type="GO" id="GO:0017168">
    <property type="term" value="F:5-oxoprolinase (ATP-hydrolyzing) activity"/>
    <property type="evidence" value="ECO:0007669"/>
    <property type="project" value="UniProtKB-UniRule"/>
</dbReference>
<keyword evidence="1" id="KW-0067">ATP-binding</keyword>
<evidence type="ECO:0000313" key="3">
    <source>
        <dbReference type="Proteomes" id="UP000323560"/>
    </source>
</evidence>
<dbReference type="CDD" id="cd10787">
    <property type="entry name" value="LamB_YcsF_like"/>
    <property type="match status" value="1"/>
</dbReference>
<dbReference type="EMBL" id="CP043043">
    <property type="protein sequence ID" value="QEH96964.1"/>
    <property type="molecule type" value="Genomic_DNA"/>
</dbReference>
<proteinExistence type="inferred from homology"/>
<comment type="function">
    <text evidence="1">Catalyzes the cleavage of 5-oxoproline to form L-glutamate coupled to the hydrolysis of ATP to ADP and inorganic phosphate.</text>
</comment>
<dbReference type="EC" id="3.5.2.9" evidence="1"/>
<dbReference type="GO" id="GO:0005524">
    <property type="term" value="F:ATP binding"/>
    <property type="evidence" value="ECO:0007669"/>
    <property type="project" value="UniProtKB-UniRule"/>
</dbReference>
<evidence type="ECO:0000256" key="1">
    <source>
        <dbReference type="HAMAP-Rule" id="MF_00691"/>
    </source>
</evidence>
<dbReference type="InterPro" id="IPR005501">
    <property type="entry name" value="LamB/YcsF/PxpA-like"/>
</dbReference>
<keyword evidence="1" id="KW-0378">Hydrolase</keyword>
<comment type="similarity">
    <text evidence="1">Belongs to the LamB/PxpA family.</text>
</comment>
<dbReference type="Gene3D" id="3.20.20.370">
    <property type="entry name" value="Glycoside hydrolase/deacetylase"/>
    <property type="match status" value="1"/>
</dbReference>
<dbReference type="NCBIfam" id="NF003814">
    <property type="entry name" value="PRK05406.1-3"/>
    <property type="match status" value="1"/>
</dbReference>
<name>A0AAP9JIZ7_GLUTH</name>
<dbReference type="Pfam" id="PF03746">
    <property type="entry name" value="LamB_YcsF"/>
    <property type="match status" value="1"/>
</dbReference>